<dbReference type="SUPFAM" id="SSF53254">
    <property type="entry name" value="Phosphoglycerate mutase-like"/>
    <property type="match status" value="1"/>
</dbReference>
<sequence>MTTIAFIRHGETDWNTEKRAQGCKDIPLNDNGKYQAERLAKRFADEKWDAIYASPLLRAYKTAEAISGITGINVIADERLREISFGETEGTTEIERVERWGENWMELELGRETNEDADLRWKAALQDIIQKHKNEKVLIISHGALLVRIFKELLQDDTDRWYGLNNTSYSVFNLSAENDWTCELFNCQKHLETSATISRLSN</sequence>
<dbReference type="EC" id="5.4.2.12" evidence="2"/>
<name>A0ABV2LG58_9BACL</name>
<dbReference type="SMART" id="SM00855">
    <property type="entry name" value="PGAM"/>
    <property type="match status" value="1"/>
</dbReference>
<protein>
    <submittedName>
        <fullName evidence="2">Phosphoglycerate mutase</fullName>
        <ecNumber evidence="2">5.4.2.12</ecNumber>
    </submittedName>
</protein>
<evidence type="ECO:0000313" key="2">
    <source>
        <dbReference type="EMBL" id="MET3727574.1"/>
    </source>
</evidence>
<evidence type="ECO:0000256" key="1">
    <source>
        <dbReference type="ARBA" id="ARBA00022801"/>
    </source>
</evidence>
<dbReference type="InterPro" id="IPR051695">
    <property type="entry name" value="Phosphoglycerate_Mutase"/>
</dbReference>
<comment type="caution">
    <text evidence="2">The sequence shown here is derived from an EMBL/GenBank/DDBJ whole genome shotgun (WGS) entry which is preliminary data.</text>
</comment>
<proteinExistence type="predicted"/>
<gene>
    <name evidence="2" type="ORF">ABID52_001155</name>
</gene>
<dbReference type="PANTHER" id="PTHR46517:SF1">
    <property type="entry name" value="FRUCTOSE-2,6-BISPHOSPHATASE TIGAR"/>
    <property type="match status" value="1"/>
</dbReference>
<dbReference type="Gene3D" id="3.40.50.1240">
    <property type="entry name" value="Phosphoglycerate mutase-like"/>
    <property type="match status" value="1"/>
</dbReference>
<dbReference type="EMBL" id="JBEPMP010000001">
    <property type="protein sequence ID" value="MET3727574.1"/>
    <property type="molecule type" value="Genomic_DNA"/>
</dbReference>
<keyword evidence="3" id="KW-1185">Reference proteome</keyword>
<keyword evidence="2" id="KW-0413">Isomerase</keyword>
<dbReference type="Proteomes" id="UP001549097">
    <property type="component" value="Unassembled WGS sequence"/>
</dbReference>
<reference evidence="2 3" key="1">
    <citation type="submission" date="2024-06" db="EMBL/GenBank/DDBJ databases">
        <title>Genomic Encyclopedia of Type Strains, Phase IV (KMG-IV): sequencing the most valuable type-strain genomes for metagenomic binning, comparative biology and taxonomic classification.</title>
        <authorList>
            <person name="Goeker M."/>
        </authorList>
    </citation>
    <scope>NUCLEOTIDE SEQUENCE [LARGE SCALE GENOMIC DNA]</scope>
    <source>
        <strain evidence="2 3">DSM 100124</strain>
    </source>
</reference>
<dbReference type="CDD" id="cd07067">
    <property type="entry name" value="HP_PGM_like"/>
    <property type="match status" value="1"/>
</dbReference>
<dbReference type="GO" id="GO:0004619">
    <property type="term" value="F:phosphoglycerate mutase activity"/>
    <property type="evidence" value="ECO:0007669"/>
    <property type="project" value="UniProtKB-EC"/>
</dbReference>
<accession>A0ABV2LG58</accession>
<dbReference type="InterPro" id="IPR029033">
    <property type="entry name" value="His_PPase_superfam"/>
</dbReference>
<organism evidence="2 3">
    <name type="scientific">Fictibacillus halophilus</name>
    <dbReference type="NCBI Taxonomy" id="1610490"/>
    <lineage>
        <taxon>Bacteria</taxon>
        <taxon>Bacillati</taxon>
        <taxon>Bacillota</taxon>
        <taxon>Bacilli</taxon>
        <taxon>Bacillales</taxon>
        <taxon>Fictibacillaceae</taxon>
        <taxon>Fictibacillus</taxon>
    </lineage>
</organism>
<dbReference type="PANTHER" id="PTHR46517">
    <property type="entry name" value="FRUCTOSE-2,6-BISPHOSPHATASE TIGAR"/>
    <property type="match status" value="1"/>
</dbReference>
<dbReference type="Pfam" id="PF00300">
    <property type="entry name" value="His_Phos_1"/>
    <property type="match status" value="1"/>
</dbReference>
<evidence type="ECO:0000313" key="3">
    <source>
        <dbReference type="Proteomes" id="UP001549097"/>
    </source>
</evidence>
<dbReference type="RefSeq" id="WP_198767960.1">
    <property type="nucleotide sequence ID" value="NZ_JAEACF010000001.1"/>
</dbReference>
<keyword evidence="1" id="KW-0378">Hydrolase</keyword>
<dbReference type="InterPro" id="IPR013078">
    <property type="entry name" value="His_Pase_superF_clade-1"/>
</dbReference>